<dbReference type="AlphaFoldDB" id="A0A844D1L7"/>
<reference evidence="2 3" key="1">
    <citation type="submission" date="2019-05" db="EMBL/GenBank/DDBJ databases">
        <title>Roseovarius bejariae sp. nov., a moderately halophylic bacterium isolated from a saline soil in Rambla Salada (Murcia).</title>
        <authorList>
            <person name="Castro D.J."/>
            <person name="Gomez-Altuve A."/>
            <person name="Reina J.C."/>
            <person name="Rodriguez M."/>
            <person name="Sampedro I."/>
            <person name="Llamas I."/>
            <person name="Martinez-Checa F."/>
        </authorList>
    </citation>
    <scope>NUCLEOTIDE SEQUENCE [LARGE SCALE GENOMIC DNA]</scope>
    <source>
        <strain evidence="2 3">A21</strain>
    </source>
</reference>
<keyword evidence="1" id="KW-0812">Transmembrane</keyword>
<accession>A0A844D1L7</accession>
<feature type="transmembrane region" description="Helical" evidence="1">
    <location>
        <begin position="54"/>
        <end position="72"/>
    </location>
</feature>
<proteinExistence type="predicted"/>
<evidence type="ECO:0000313" key="3">
    <source>
        <dbReference type="Proteomes" id="UP000564704"/>
    </source>
</evidence>
<dbReference type="Proteomes" id="UP000564704">
    <property type="component" value="Unassembled WGS sequence"/>
</dbReference>
<dbReference type="EMBL" id="SZWE01000002">
    <property type="protein sequence ID" value="MRU16710.1"/>
    <property type="molecule type" value="Genomic_DNA"/>
</dbReference>
<sequence length="91" mass="10288">MSDEGRIPVFVERRTYRRRRMADAARMLPLLGGLLFCLPLLWSVDGPPSTTASMFYLFSIWVLLCLVSAMISRRLPVDAASSEPDIQNEGR</sequence>
<organism evidence="2 3">
    <name type="scientific">Roseovarius bejariae</name>
    <dbReference type="NCBI Taxonomy" id="2576383"/>
    <lineage>
        <taxon>Bacteria</taxon>
        <taxon>Pseudomonadati</taxon>
        <taxon>Pseudomonadota</taxon>
        <taxon>Alphaproteobacteria</taxon>
        <taxon>Rhodobacterales</taxon>
        <taxon>Roseobacteraceae</taxon>
        <taxon>Roseovarius</taxon>
    </lineage>
</organism>
<keyword evidence="3" id="KW-1185">Reference proteome</keyword>
<keyword evidence="1" id="KW-1133">Transmembrane helix</keyword>
<protein>
    <submittedName>
        <fullName evidence="2">Uncharacterized protein</fullName>
    </submittedName>
</protein>
<evidence type="ECO:0000313" key="2">
    <source>
        <dbReference type="EMBL" id="MRU16710.1"/>
    </source>
</evidence>
<keyword evidence="1" id="KW-0472">Membrane</keyword>
<comment type="caution">
    <text evidence="2">The sequence shown here is derived from an EMBL/GenBank/DDBJ whole genome shotgun (WGS) entry which is preliminary data.</text>
</comment>
<feature type="transmembrane region" description="Helical" evidence="1">
    <location>
        <begin position="24"/>
        <end position="42"/>
    </location>
</feature>
<name>A0A844D1L7_9RHOB</name>
<evidence type="ECO:0000256" key="1">
    <source>
        <dbReference type="SAM" id="Phobius"/>
    </source>
</evidence>
<gene>
    <name evidence="2" type="ORF">FDP25_14810</name>
</gene>